<dbReference type="RefSeq" id="WP_111936014.1">
    <property type="nucleotide sequence ID" value="NZ_CADFFP010000064.1"/>
</dbReference>
<keyword evidence="2" id="KW-0808">Transferase</keyword>
<dbReference type="AlphaFoldDB" id="A0A329B4W4"/>
<gene>
    <name evidence="2" type="ORF">BX591_1781</name>
</gene>
<dbReference type="OrthoDB" id="9792690at2"/>
<feature type="domain" description="Methyltransferase" evidence="1">
    <location>
        <begin position="47"/>
        <end position="143"/>
    </location>
</feature>
<dbReference type="CDD" id="cd02440">
    <property type="entry name" value="AdoMet_MTases"/>
    <property type="match status" value="1"/>
</dbReference>
<proteinExistence type="predicted"/>
<dbReference type="GO" id="GO:0008168">
    <property type="term" value="F:methyltransferase activity"/>
    <property type="evidence" value="ECO:0007669"/>
    <property type="project" value="UniProtKB-KW"/>
</dbReference>
<accession>A0A329B4W4</accession>
<evidence type="ECO:0000313" key="3">
    <source>
        <dbReference type="Proteomes" id="UP000248918"/>
    </source>
</evidence>
<dbReference type="InterPro" id="IPR041698">
    <property type="entry name" value="Methyltransf_25"/>
</dbReference>
<dbReference type="InterPro" id="IPR029063">
    <property type="entry name" value="SAM-dependent_MTases_sf"/>
</dbReference>
<organism evidence="2 3">
    <name type="scientific">Paraburkholderia bryophila</name>
    <dbReference type="NCBI Taxonomy" id="420952"/>
    <lineage>
        <taxon>Bacteria</taxon>
        <taxon>Pseudomonadati</taxon>
        <taxon>Pseudomonadota</taxon>
        <taxon>Betaproteobacteria</taxon>
        <taxon>Burkholderiales</taxon>
        <taxon>Burkholderiaceae</taxon>
        <taxon>Paraburkholderia</taxon>
    </lineage>
</organism>
<dbReference type="Gene3D" id="3.40.50.150">
    <property type="entry name" value="Vaccinia Virus protein VP39"/>
    <property type="match status" value="1"/>
</dbReference>
<evidence type="ECO:0000313" key="2">
    <source>
        <dbReference type="EMBL" id="RAS13885.1"/>
    </source>
</evidence>
<comment type="caution">
    <text evidence="2">The sequence shown here is derived from an EMBL/GenBank/DDBJ whole genome shotgun (WGS) entry which is preliminary data.</text>
</comment>
<dbReference type="Pfam" id="PF13649">
    <property type="entry name" value="Methyltransf_25"/>
    <property type="match status" value="1"/>
</dbReference>
<dbReference type="Proteomes" id="UP000248918">
    <property type="component" value="Unassembled WGS sequence"/>
</dbReference>
<reference evidence="2 3" key="1">
    <citation type="submission" date="2018-06" db="EMBL/GenBank/DDBJ databases">
        <title>Genomic Encyclopedia of Type Strains, Phase III (KMG-III): the genomes of soil and plant-associated and newly described type strains.</title>
        <authorList>
            <person name="Whitman W."/>
        </authorList>
    </citation>
    <scope>NUCLEOTIDE SEQUENCE [LARGE SCALE GENOMIC DNA]</scope>
    <source>
        <strain evidence="2 3">LMG 23644</strain>
    </source>
</reference>
<evidence type="ECO:0000259" key="1">
    <source>
        <dbReference type="Pfam" id="PF13649"/>
    </source>
</evidence>
<protein>
    <submittedName>
        <fullName evidence="2">Methyltransferase family protein</fullName>
    </submittedName>
</protein>
<dbReference type="EMBL" id="QLTK01000078">
    <property type="protein sequence ID" value="RAS13885.1"/>
    <property type="molecule type" value="Genomic_DNA"/>
</dbReference>
<name>A0A329B4W4_9BURK</name>
<sequence length="255" mass="28787">MTNTNYGPFRFSTIAHSNHRYLSPLSQKKAYELLRSFVANFSAADIVLDAGCGKAALLRDVLHLSPARGVGVDINQSFLDEARAAFQQEFPNDSRLSLINAPLLEHTRPEDGYAAILCVGSTHAFGSFEECLRVAFDWLKPNGRLLVAEGYWRQRPAQGYLDAINGTADEFVSHAENAQRARALGYNLLRTATSSEDEWDEYEGRYRDAMMQYLATNPDDPDSAKFLKRMQDWHSSYLHWGRATLGFGYYLLSRT</sequence>
<dbReference type="GO" id="GO:0032259">
    <property type="term" value="P:methylation"/>
    <property type="evidence" value="ECO:0007669"/>
    <property type="project" value="UniProtKB-KW"/>
</dbReference>
<keyword evidence="2" id="KW-0489">Methyltransferase</keyword>
<dbReference type="SUPFAM" id="SSF53335">
    <property type="entry name" value="S-adenosyl-L-methionine-dependent methyltransferases"/>
    <property type="match status" value="1"/>
</dbReference>